<dbReference type="FunFam" id="3.40.80.10:FF:000001">
    <property type="entry name" value="Peptidoglycan recognition protein 1"/>
    <property type="match status" value="1"/>
</dbReference>
<evidence type="ECO:0000256" key="2">
    <source>
        <dbReference type="ARBA" id="ARBA00022588"/>
    </source>
</evidence>
<dbReference type="EnsemblMetazoa" id="BGLB000840-RB">
    <property type="protein sequence ID" value="BGLB000840-PB"/>
    <property type="gene ID" value="BGLB000840"/>
</dbReference>
<feature type="disulfide bond" evidence="7">
    <location>
        <begin position="42"/>
        <end position="165"/>
    </location>
</feature>
<dbReference type="InterPro" id="IPR006619">
    <property type="entry name" value="PGRP_domain_met/bac"/>
</dbReference>
<dbReference type="STRING" id="6526.A0A2C9JD08"/>
<evidence type="ECO:0000313" key="10">
    <source>
        <dbReference type="EnsemblMetazoa" id="BGLB000840-PB"/>
    </source>
</evidence>
<dbReference type="GO" id="GO:0045087">
    <property type="term" value="P:innate immune response"/>
    <property type="evidence" value="ECO:0007669"/>
    <property type="project" value="UniProtKB-KW"/>
</dbReference>
<dbReference type="CDD" id="cd06583">
    <property type="entry name" value="PGRP"/>
    <property type="match status" value="1"/>
</dbReference>
<keyword evidence="4 6" id="KW-0391">Immunity</keyword>
<dbReference type="VEuPathDB" id="VectorBase:BGLAX_034835"/>
<dbReference type="GO" id="GO:0042834">
    <property type="term" value="F:peptidoglycan binding"/>
    <property type="evidence" value="ECO:0007669"/>
    <property type="project" value="InterPro"/>
</dbReference>
<feature type="domain" description="N-acetylmuramoyl-L-alanine amidase" evidence="8">
    <location>
        <begin position="54"/>
        <end position="191"/>
    </location>
</feature>
<dbReference type="GO" id="GO:0008745">
    <property type="term" value="F:N-acetylmuramoyl-L-alanine amidase activity"/>
    <property type="evidence" value="ECO:0007669"/>
    <property type="project" value="InterPro"/>
</dbReference>
<dbReference type="PANTHER" id="PTHR11022">
    <property type="entry name" value="PEPTIDOGLYCAN RECOGNITION PROTEIN"/>
    <property type="match status" value="1"/>
</dbReference>
<dbReference type="PANTHER" id="PTHR11022:SF41">
    <property type="entry name" value="PEPTIDOGLYCAN-RECOGNITION PROTEIN LC-RELATED"/>
    <property type="match status" value="1"/>
</dbReference>
<dbReference type="AlphaFoldDB" id="A0A2C9JD08"/>
<evidence type="ECO:0000256" key="5">
    <source>
        <dbReference type="ARBA" id="ARBA00023157"/>
    </source>
</evidence>
<evidence type="ECO:0000313" key="11">
    <source>
        <dbReference type="Proteomes" id="UP000076420"/>
    </source>
</evidence>
<evidence type="ECO:0000256" key="4">
    <source>
        <dbReference type="ARBA" id="ARBA00022859"/>
    </source>
</evidence>
<accession>A0A2C9JD08</accession>
<dbReference type="Pfam" id="PF01510">
    <property type="entry name" value="Amidase_2"/>
    <property type="match status" value="1"/>
</dbReference>
<keyword evidence="2 6" id="KW-0399">Innate immunity</keyword>
<name>A0A2C9JD08_BIOGL</name>
<feature type="disulfide bond" evidence="7">
    <location>
        <begin position="79"/>
        <end position="85"/>
    </location>
</feature>
<sequence>MLCPTVKRFQYTFLAVGSFDKMFTLAGFALLVAHVSQAFGACPTIVTRHEWGARAPRSVTHFSNPAHYAFIHHAESGDCHDKTSCSALVRSFQNYHMDTHGWADIGYTFLIGGDGSVYEGRGWDVVGAHTQGYNSVGYGFCFIGNFMTKAPTAAAIQAAKDIIACGVSNGKIQSAYVLRGHRDMGSTDCPGNVLYGLIKGWPHY</sequence>
<protein>
    <recommendedName>
        <fullName evidence="6">Peptidoglycan-recognition protein</fullName>
    </recommendedName>
</protein>
<reference evidence="10" key="1">
    <citation type="submission" date="2020-05" db="UniProtKB">
        <authorList>
            <consortium name="EnsemblMetazoa"/>
        </authorList>
    </citation>
    <scope>IDENTIFICATION</scope>
    <source>
        <strain evidence="10">BB02</strain>
    </source>
</reference>
<dbReference type="SMART" id="SM00701">
    <property type="entry name" value="PGRP"/>
    <property type="match status" value="1"/>
</dbReference>
<proteinExistence type="inferred from homology"/>
<dbReference type="SUPFAM" id="SSF55846">
    <property type="entry name" value="N-acetylmuramoyl-L-alanine amidase-like"/>
    <property type="match status" value="1"/>
</dbReference>
<evidence type="ECO:0000259" key="9">
    <source>
        <dbReference type="SMART" id="SM00701"/>
    </source>
</evidence>
<evidence type="ECO:0000256" key="6">
    <source>
        <dbReference type="PIRNR" id="PIRNR037945"/>
    </source>
</evidence>
<comment type="similarity">
    <text evidence="1 6">Belongs to the N-acetylmuramoyl-L-alanine amidase 2 family.</text>
</comment>
<evidence type="ECO:0000259" key="8">
    <source>
        <dbReference type="SMART" id="SM00644"/>
    </source>
</evidence>
<evidence type="ECO:0000256" key="7">
    <source>
        <dbReference type="PIRSR" id="PIRSR037945-1"/>
    </source>
</evidence>
<dbReference type="Proteomes" id="UP000076420">
    <property type="component" value="Unassembled WGS sequence"/>
</dbReference>
<dbReference type="GO" id="GO:0008270">
    <property type="term" value="F:zinc ion binding"/>
    <property type="evidence" value="ECO:0007669"/>
    <property type="project" value="InterPro"/>
</dbReference>
<dbReference type="PIRSF" id="PIRSF037945">
    <property type="entry name" value="PGRPs"/>
    <property type="match status" value="1"/>
</dbReference>
<dbReference type="InterPro" id="IPR017331">
    <property type="entry name" value="Peptidoglycan_recognition"/>
</dbReference>
<evidence type="ECO:0000256" key="1">
    <source>
        <dbReference type="ARBA" id="ARBA00007553"/>
    </source>
</evidence>
<dbReference type="GO" id="GO:0009253">
    <property type="term" value="P:peptidoglycan catabolic process"/>
    <property type="evidence" value="ECO:0007669"/>
    <property type="project" value="InterPro"/>
</dbReference>
<dbReference type="InterPro" id="IPR036505">
    <property type="entry name" value="Amidase/PGRP_sf"/>
</dbReference>
<dbReference type="InterPro" id="IPR002502">
    <property type="entry name" value="Amidase_domain"/>
</dbReference>
<dbReference type="Gene3D" id="3.40.80.10">
    <property type="entry name" value="Peptidoglycan recognition protein-like"/>
    <property type="match status" value="1"/>
</dbReference>
<dbReference type="InterPro" id="IPR015510">
    <property type="entry name" value="PGRP"/>
</dbReference>
<keyword evidence="3" id="KW-0732">Signal</keyword>
<keyword evidence="5 7" id="KW-1015">Disulfide bond</keyword>
<evidence type="ECO:0000256" key="3">
    <source>
        <dbReference type="ARBA" id="ARBA00022729"/>
    </source>
</evidence>
<feature type="domain" description="Peptidoglycan recognition protein family" evidence="9">
    <location>
        <begin position="43"/>
        <end position="185"/>
    </location>
</feature>
<organism evidence="10 11">
    <name type="scientific">Biomphalaria glabrata</name>
    <name type="common">Bloodfluke planorb</name>
    <name type="synonym">Freshwater snail</name>
    <dbReference type="NCBI Taxonomy" id="6526"/>
    <lineage>
        <taxon>Eukaryota</taxon>
        <taxon>Metazoa</taxon>
        <taxon>Spiralia</taxon>
        <taxon>Lophotrochozoa</taxon>
        <taxon>Mollusca</taxon>
        <taxon>Gastropoda</taxon>
        <taxon>Heterobranchia</taxon>
        <taxon>Euthyneura</taxon>
        <taxon>Panpulmonata</taxon>
        <taxon>Hygrophila</taxon>
        <taxon>Lymnaeoidea</taxon>
        <taxon>Planorbidae</taxon>
        <taxon>Biomphalaria</taxon>
    </lineage>
</organism>
<dbReference type="VEuPathDB" id="VectorBase:BGLB000840"/>
<dbReference type="SMART" id="SM00644">
    <property type="entry name" value="Ami_2"/>
    <property type="match status" value="1"/>
</dbReference>